<protein>
    <submittedName>
        <fullName evidence="2">Uncharacterized protein</fullName>
    </submittedName>
</protein>
<keyword evidence="1" id="KW-0812">Transmembrane</keyword>
<name>A0ABP8CUG5_9ACTN</name>
<organism evidence="2 3">
    <name type="scientific">Dactylosporangium darangshiense</name>
    <dbReference type="NCBI Taxonomy" id="579108"/>
    <lineage>
        <taxon>Bacteria</taxon>
        <taxon>Bacillati</taxon>
        <taxon>Actinomycetota</taxon>
        <taxon>Actinomycetes</taxon>
        <taxon>Micromonosporales</taxon>
        <taxon>Micromonosporaceae</taxon>
        <taxon>Dactylosporangium</taxon>
    </lineage>
</organism>
<keyword evidence="1" id="KW-1133">Transmembrane helix</keyword>
<reference evidence="3" key="1">
    <citation type="journal article" date="2019" name="Int. J. Syst. Evol. Microbiol.">
        <title>The Global Catalogue of Microorganisms (GCM) 10K type strain sequencing project: providing services to taxonomists for standard genome sequencing and annotation.</title>
        <authorList>
            <consortium name="The Broad Institute Genomics Platform"/>
            <consortium name="The Broad Institute Genome Sequencing Center for Infectious Disease"/>
            <person name="Wu L."/>
            <person name="Ma J."/>
        </authorList>
    </citation>
    <scope>NUCLEOTIDE SEQUENCE [LARGE SCALE GENOMIC DNA]</scope>
    <source>
        <strain evidence="3">JCM 17441</strain>
    </source>
</reference>
<comment type="caution">
    <text evidence="2">The sequence shown here is derived from an EMBL/GenBank/DDBJ whole genome shotgun (WGS) entry which is preliminary data.</text>
</comment>
<dbReference type="InterPro" id="IPR012338">
    <property type="entry name" value="Beta-lactam/transpept-like"/>
</dbReference>
<dbReference type="SUPFAM" id="SSF56601">
    <property type="entry name" value="beta-lactamase/transpeptidase-like"/>
    <property type="match status" value="1"/>
</dbReference>
<dbReference type="Proteomes" id="UP001500620">
    <property type="component" value="Unassembled WGS sequence"/>
</dbReference>
<dbReference type="PANTHER" id="PTHR35333:SF3">
    <property type="entry name" value="BETA-LACTAMASE-TYPE TRANSPEPTIDASE FOLD CONTAINING PROTEIN"/>
    <property type="match status" value="1"/>
</dbReference>
<sequence>MEADRQGGITDPMRKRVGFTVFILLVATLLVGVSFVWGGDLLDSYSGAAAPAPSIAESPAASELPTRKAAPAAPTAPTLPPALLHPAPVTVNATGFWSWTVLDRRTGTMAGSANASTTQRTASMIKAWLASDYLRRNPNPSKSNLSQLTTMIRNSDNAAASYFWGLDGKSASISRLVQLCGLTDSKAYIDWASTLVSARDAARMGACIADGRAAGSKWTDWVLNEMRNVEKDQKFGITPALPAAEQAGTAVKNGWIARSDGKWHVNCLAIGTDWVLSVLTVYPTSKGEEYGHDICSSVTKQLQA</sequence>
<dbReference type="InterPro" id="IPR000871">
    <property type="entry name" value="Beta-lactam_class-A"/>
</dbReference>
<feature type="transmembrane region" description="Helical" evidence="1">
    <location>
        <begin position="17"/>
        <end position="37"/>
    </location>
</feature>
<dbReference type="PANTHER" id="PTHR35333">
    <property type="entry name" value="BETA-LACTAMASE"/>
    <property type="match status" value="1"/>
</dbReference>
<gene>
    <name evidence="2" type="ORF">GCM10022255_003040</name>
</gene>
<evidence type="ECO:0000313" key="3">
    <source>
        <dbReference type="Proteomes" id="UP001500620"/>
    </source>
</evidence>
<keyword evidence="3" id="KW-1185">Reference proteome</keyword>
<dbReference type="Gene3D" id="3.40.710.10">
    <property type="entry name" value="DD-peptidase/beta-lactamase superfamily"/>
    <property type="match status" value="1"/>
</dbReference>
<dbReference type="EMBL" id="BAABAT010000001">
    <property type="protein sequence ID" value="GAA4243538.1"/>
    <property type="molecule type" value="Genomic_DNA"/>
</dbReference>
<evidence type="ECO:0000256" key="1">
    <source>
        <dbReference type="SAM" id="Phobius"/>
    </source>
</evidence>
<evidence type="ECO:0000313" key="2">
    <source>
        <dbReference type="EMBL" id="GAA4243538.1"/>
    </source>
</evidence>
<keyword evidence="1" id="KW-0472">Membrane</keyword>
<accession>A0ABP8CUG5</accession>
<proteinExistence type="predicted"/>